<keyword evidence="9" id="KW-0739">Sodium transport</keyword>
<feature type="transmembrane region" description="Helical" evidence="10">
    <location>
        <begin position="130"/>
        <end position="146"/>
    </location>
</feature>
<feature type="transmembrane region" description="Helical" evidence="10">
    <location>
        <begin position="37"/>
        <end position="57"/>
    </location>
</feature>
<dbReference type="PANTHER" id="PTHR10110:SF86">
    <property type="entry name" value="SODIUM_HYDROGEN EXCHANGER 7"/>
    <property type="match status" value="1"/>
</dbReference>
<keyword evidence="3" id="KW-1003">Cell membrane</keyword>
<feature type="transmembrane region" description="Helical" evidence="10">
    <location>
        <begin position="166"/>
        <end position="187"/>
    </location>
</feature>
<evidence type="ECO:0000256" key="6">
    <source>
        <dbReference type="ARBA" id="ARBA00023053"/>
    </source>
</evidence>
<gene>
    <name evidence="12" type="ORF">WA026_000033</name>
</gene>
<evidence type="ECO:0000259" key="11">
    <source>
        <dbReference type="PROSITE" id="PS50042"/>
    </source>
</evidence>
<evidence type="ECO:0000256" key="10">
    <source>
        <dbReference type="SAM" id="Phobius"/>
    </source>
</evidence>
<feature type="transmembrane region" description="Helical" evidence="10">
    <location>
        <begin position="357"/>
        <end position="373"/>
    </location>
</feature>
<feature type="transmembrane region" description="Helical" evidence="10">
    <location>
        <begin position="605"/>
        <end position="632"/>
    </location>
</feature>
<keyword evidence="8 10" id="KW-0472">Membrane</keyword>
<dbReference type="Proteomes" id="UP001431783">
    <property type="component" value="Unassembled WGS sequence"/>
</dbReference>
<dbReference type="InterPro" id="IPR027359">
    <property type="entry name" value="Volt_channel_dom_sf"/>
</dbReference>
<dbReference type="GO" id="GO:0015386">
    <property type="term" value="F:potassium:proton antiporter activity"/>
    <property type="evidence" value="ECO:0007669"/>
    <property type="project" value="TreeGrafter"/>
</dbReference>
<comment type="caution">
    <text evidence="12">The sequence shown here is derived from an EMBL/GenBank/DDBJ whole genome shotgun (WGS) entry which is preliminary data.</text>
</comment>
<dbReference type="InterPro" id="IPR018422">
    <property type="entry name" value="Cation/H_exchanger_CPA1"/>
</dbReference>
<keyword evidence="5 10" id="KW-1133">Transmembrane helix</keyword>
<dbReference type="AlphaFoldDB" id="A0AAW1UW62"/>
<dbReference type="GO" id="GO:0051453">
    <property type="term" value="P:regulation of intracellular pH"/>
    <property type="evidence" value="ECO:0007669"/>
    <property type="project" value="TreeGrafter"/>
</dbReference>
<dbReference type="InterPro" id="IPR000595">
    <property type="entry name" value="cNMP-bd_dom"/>
</dbReference>
<feature type="transmembrane region" description="Helical" evidence="10">
    <location>
        <begin position="199"/>
        <end position="225"/>
    </location>
</feature>
<dbReference type="GO" id="GO:0015385">
    <property type="term" value="F:sodium:proton antiporter activity"/>
    <property type="evidence" value="ECO:0007669"/>
    <property type="project" value="InterPro"/>
</dbReference>
<feature type="domain" description="Cyclic nucleotide-binding" evidence="11">
    <location>
        <begin position="925"/>
        <end position="1019"/>
    </location>
</feature>
<dbReference type="PROSITE" id="PS50042">
    <property type="entry name" value="CNMP_BINDING_3"/>
    <property type="match status" value="1"/>
</dbReference>
<dbReference type="Gene3D" id="2.60.120.10">
    <property type="entry name" value="Jelly Rolls"/>
    <property type="match status" value="1"/>
</dbReference>
<evidence type="ECO:0000256" key="3">
    <source>
        <dbReference type="ARBA" id="ARBA00022475"/>
    </source>
</evidence>
<evidence type="ECO:0000256" key="8">
    <source>
        <dbReference type="ARBA" id="ARBA00023136"/>
    </source>
</evidence>
<feature type="transmembrane region" description="Helical" evidence="10">
    <location>
        <begin position="77"/>
        <end position="98"/>
    </location>
</feature>
<feature type="transmembrane region" description="Helical" evidence="10">
    <location>
        <begin position="287"/>
        <end position="309"/>
    </location>
</feature>
<name>A0AAW1UW62_9CUCU</name>
<evidence type="ECO:0000256" key="4">
    <source>
        <dbReference type="ARBA" id="ARBA00022692"/>
    </source>
</evidence>
<dbReference type="EMBL" id="JARQZJ010000121">
    <property type="protein sequence ID" value="KAK9887711.1"/>
    <property type="molecule type" value="Genomic_DNA"/>
</dbReference>
<dbReference type="Gene3D" id="1.20.120.350">
    <property type="entry name" value="Voltage-gated potassium channels. Chain C"/>
    <property type="match status" value="1"/>
</dbReference>
<dbReference type="PANTHER" id="PTHR10110">
    <property type="entry name" value="SODIUM/HYDROGEN EXCHANGER"/>
    <property type="match status" value="1"/>
</dbReference>
<feature type="transmembrane region" description="Helical" evidence="10">
    <location>
        <begin position="652"/>
        <end position="671"/>
    </location>
</feature>
<dbReference type="InterPro" id="IPR014710">
    <property type="entry name" value="RmlC-like_jellyroll"/>
</dbReference>
<evidence type="ECO:0000313" key="13">
    <source>
        <dbReference type="Proteomes" id="UP001431783"/>
    </source>
</evidence>
<dbReference type="GO" id="GO:0098719">
    <property type="term" value="P:sodium ion import across plasma membrane"/>
    <property type="evidence" value="ECO:0007669"/>
    <property type="project" value="TreeGrafter"/>
</dbReference>
<evidence type="ECO:0000256" key="7">
    <source>
        <dbReference type="ARBA" id="ARBA00023065"/>
    </source>
</evidence>
<dbReference type="Pfam" id="PF00999">
    <property type="entry name" value="Na_H_Exchanger"/>
    <property type="match status" value="1"/>
</dbReference>
<reference evidence="12 13" key="1">
    <citation type="submission" date="2023-03" db="EMBL/GenBank/DDBJ databases">
        <title>Genome insight into feeding habits of ladybird beetles.</title>
        <authorList>
            <person name="Li H.-S."/>
            <person name="Huang Y.-H."/>
            <person name="Pang H."/>
        </authorList>
    </citation>
    <scope>NUCLEOTIDE SEQUENCE [LARGE SCALE GENOMIC DNA]</scope>
    <source>
        <strain evidence="12">SYSU_2023b</strain>
        <tissue evidence="12">Whole body</tissue>
    </source>
</reference>
<feature type="transmembrane region" description="Helical" evidence="10">
    <location>
        <begin position="12"/>
        <end position="31"/>
    </location>
</feature>
<keyword evidence="13" id="KW-1185">Reference proteome</keyword>
<feature type="transmembrane region" description="Helical" evidence="10">
    <location>
        <begin position="385"/>
        <end position="404"/>
    </location>
</feature>
<protein>
    <recommendedName>
        <fullName evidence="11">Cyclic nucleotide-binding domain-containing protein</fullName>
    </recommendedName>
</protein>
<keyword evidence="4 10" id="KW-0812">Transmembrane</keyword>
<dbReference type="GO" id="GO:0005886">
    <property type="term" value="C:plasma membrane"/>
    <property type="evidence" value="ECO:0007669"/>
    <property type="project" value="UniProtKB-SubCell"/>
</dbReference>
<dbReference type="InterPro" id="IPR006153">
    <property type="entry name" value="Cation/H_exchanger_TM"/>
</dbReference>
<proteinExistence type="predicted"/>
<comment type="subcellular location">
    <subcellularLocation>
        <location evidence="1">Cell membrane</location>
        <topology evidence="1">Multi-pass membrane protein</topology>
    </subcellularLocation>
</comment>
<dbReference type="SUPFAM" id="SSF51206">
    <property type="entry name" value="cAMP-binding domain-like"/>
    <property type="match status" value="1"/>
</dbReference>
<sequence>MNKENEISETTIRRLLLIVVTVLLCICIKNIEEKLKSRLITFPFILLTGILVGYICYLKERKDIVDAIIEKETTSFFTILIPVLIYHMCIVFDPNLLAKCWGQIVIISIPGLAMNVIMVAIIFNRFSGDWSIVGFFIAITLAPIYPMDVLACLKNLSGTSKQLLTILQGESVVTTCLIFNAQFVMMETEMGRMSSWWDYMWFFLLHFVIGISLGCIFGKIFAWAMVLVSHPMETVVVSLLGPFGVHWVMATTCSPGLGLICLAVQGVMIAQKRRNLSKESRRFLLRFWYCFNLTCNSCGLVVLGVVVGYEIIKEADIQDMAFILLGYLINLMARFLGFLSLFYLLKYVGQGMTFKHLIVLVWGGIHSIINMSLEIETYREPSYRNFTMVALFHGTLTTCLTLLINVPTMPYLLNCLELDSLSLIKQANMNKCFKHVTEVRTYWISTLKLDRFYCDANWPFINEATTITHPLKTENIRKYEELENELQFEKLTICPACHKEATIVSTLKDLDDLINDARRRILKAKQVSYSRQYENGMLPVEAIRVLSHEIESAMETDFIMKTDNIIKLFTPPRYLMRFQQLLLRMFHDGTGDWFVRKPRIKFRKICYVIVFNSAFEYVMCIIIMGNTVLVIIELAAMLTEHDNLKFVEKWPIFFRIVAFFFFAVYLAEFVMKIMALSSIYIWKDGVVGYFRSKWRRFEFFFLIVSLIEVIIQTSYLVIGEMQANRSGEFAAFICGLGFLRMARAARVIQRLHPFLEECIDNRINNKLTLAYSVGKGYVMGEEDVLHLLPTIVLKHEFIEEMKQAVEADRLKIKIELSLLQREKPSVTANVKTREAIKTILNSMHEAVIELKQIGWVSEIEREMLMKVITARERKVNRLGFIPTPTAQQIFHEITWIQKNEKLQQYLYMHSRKVVFETEECACIDGIYTDGIFIIISGIFKMIYKSDDAKLRSLYKYGELPVIDYITSTDLYAEIEDFFSTGNTFGELAVLIDRPYACSIIAECRSQAYLIDSEFVREAMKMDDDPMNGLQARLWKFISLRLAYAILVNAPPYQAVSKKDIEYCLLRAVVPDLGDIAIFQKNDMIEDIVLINGLVADYNSWMIYYAPCYIPRTVEKIVFPSSGLLDLRFIFDEQVQSKLLLITSENVDKNRLMSVIKETSEFVKEEKFFSSISSKDPTMESITHK</sequence>
<keyword evidence="6" id="KW-0915">Sodium</keyword>
<keyword evidence="7" id="KW-0406">Ion transport</keyword>
<organism evidence="12 13">
    <name type="scientific">Henosepilachna vigintioctopunctata</name>
    <dbReference type="NCBI Taxonomy" id="420089"/>
    <lineage>
        <taxon>Eukaryota</taxon>
        <taxon>Metazoa</taxon>
        <taxon>Ecdysozoa</taxon>
        <taxon>Arthropoda</taxon>
        <taxon>Hexapoda</taxon>
        <taxon>Insecta</taxon>
        <taxon>Pterygota</taxon>
        <taxon>Neoptera</taxon>
        <taxon>Endopterygota</taxon>
        <taxon>Coleoptera</taxon>
        <taxon>Polyphaga</taxon>
        <taxon>Cucujiformia</taxon>
        <taxon>Coccinelloidea</taxon>
        <taxon>Coccinellidae</taxon>
        <taxon>Epilachninae</taxon>
        <taxon>Epilachnini</taxon>
        <taxon>Henosepilachna</taxon>
    </lineage>
</organism>
<evidence type="ECO:0000256" key="9">
    <source>
        <dbReference type="ARBA" id="ARBA00023201"/>
    </source>
</evidence>
<keyword evidence="2" id="KW-0813">Transport</keyword>
<evidence type="ECO:0000256" key="2">
    <source>
        <dbReference type="ARBA" id="ARBA00022448"/>
    </source>
</evidence>
<feature type="transmembrane region" description="Helical" evidence="10">
    <location>
        <begin position="699"/>
        <end position="718"/>
    </location>
</feature>
<dbReference type="InterPro" id="IPR018490">
    <property type="entry name" value="cNMP-bd_dom_sf"/>
</dbReference>
<evidence type="ECO:0000256" key="5">
    <source>
        <dbReference type="ARBA" id="ARBA00022989"/>
    </source>
</evidence>
<feature type="transmembrane region" description="Helical" evidence="10">
    <location>
        <begin position="321"/>
        <end position="345"/>
    </location>
</feature>
<feature type="transmembrane region" description="Helical" evidence="10">
    <location>
        <begin position="104"/>
        <end position="123"/>
    </location>
</feature>
<feature type="transmembrane region" description="Helical" evidence="10">
    <location>
        <begin position="245"/>
        <end position="267"/>
    </location>
</feature>
<accession>A0AAW1UW62</accession>
<evidence type="ECO:0000313" key="12">
    <source>
        <dbReference type="EMBL" id="KAK9887711.1"/>
    </source>
</evidence>
<evidence type="ECO:0000256" key="1">
    <source>
        <dbReference type="ARBA" id="ARBA00004651"/>
    </source>
</evidence>